<dbReference type="OrthoDB" id="4145676at2"/>
<dbReference type="GO" id="GO:0046983">
    <property type="term" value="F:protein dimerization activity"/>
    <property type="evidence" value="ECO:0007669"/>
    <property type="project" value="InterPro"/>
</dbReference>
<keyword evidence="8" id="KW-1185">Reference proteome</keyword>
<dbReference type="SUPFAM" id="SSF53335">
    <property type="entry name" value="S-adenosyl-L-methionine-dependent methyltransferases"/>
    <property type="match status" value="1"/>
</dbReference>
<dbReference type="Proteomes" id="UP000077143">
    <property type="component" value="Chromosome"/>
</dbReference>
<protein>
    <submittedName>
        <fullName evidence="7">Hydroxyneurosporene methyltransferase</fullName>
    </submittedName>
</protein>
<dbReference type="STRING" id="1682113.A7U43_01040"/>
<dbReference type="EMBL" id="CP015596">
    <property type="protein sequence ID" value="ANE78106.1"/>
    <property type="molecule type" value="Genomic_DNA"/>
</dbReference>
<dbReference type="InterPro" id="IPR016461">
    <property type="entry name" value="COMT-like"/>
</dbReference>
<evidence type="ECO:0000256" key="2">
    <source>
        <dbReference type="ARBA" id="ARBA00022679"/>
    </source>
</evidence>
<accession>A0A172UG70</accession>
<keyword evidence="2 7" id="KW-0808">Transferase</keyword>
<evidence type="ECO:0000313" key="8">
    <source>
        <dbReference type="Proteomes" id="UP000077143"/>
    </source>
</evidence>
<sequence length="361" mass="38674">MAATRVPPASLIRAVDRVRDGLGRLRRRSAPGPAVLLELILGAWVSQGITVAADLKIADALADGPLRTDELAKRVGADPDALARLMRALVSAGVFTVRRGRYALNPVADALRTDAPVSIAAMARFVGSPQHREHWTHFTEAVRTGQSVIPTLRGMPAFEYLHSEPPLGAVFNDAMTSMSEFAIDPVVAAYDFTGYATIADVGGGHGRLLAAILNAAPAARGVLYDLPEVVEGAPAVLARFGVTERVAVESGSFFDAVPAGADMYVMKNVIHDWADAESVAILTSVRAAARPGAKLLLLEAVIPEHHREFLPKWLDMEMLVSAGGRERTEAEYRALYQRAGFRLDRVVPTVTPFSLIEGVAV</sequence>
<feature type="domain" description="O-methyltransferase dimerisation" evidence="6">
    <location>
        <begin position="37"/>
        <end position="112"/>
    </location>
</feature>
<dbReference type="Pfam" id="PF00891">
    <property type="entry name" value="Methyltransf_2"/>
    <property type="match status" value="1"/>
</dbReference>
<dbReference type="InterPro" id="IPR012967">
    <property type="entry name" value="COMT_dimerisation"/>
</dbReference>
<dbReference type="KEGG" id="madi:A7U43_01040"/>
<feature type="domain" description="O-methyltransferase C-terminal" evidence="5">
    <location>
        <begin position="135"/>
        <end position="342"/>
    </location>
</feature>
<dbReference type="AlphaFoldDB" id="A0A172UG70"/>
<dbReference type="InterPro" id="IPR029063">
    <property type="entry name" value="SAM-dependent_MTases_sf"/>
</dbReference>
<proteinExistence type="predicted"/>
<dbReference type="InterPro" id="IPR036390">
    <property type="entry name" value="WH_DNA-bd_sf"/>
</dbReference>
<dbReference type="CDD" id="cd00090">
    <property type="entry name" value="HTH_ARSR"/>
    <property type="match status" value="1"/>
</dbReference>
<evidence type="ECO:0000256" key="1">
    <source>
        <dbReference type="ARBA" id="ARBA00022603"/>
    </source>
</evidence>
<dbReference type="GO" id="GO:0032259">
    <property type="term" value="P:methylation"/>
    <property type="evidence" value="ECO:0007669"/>
    <property type="project" value="UniProtKB-KW"/>
</dbReference>
<keyword evidence="3" id="KW-0949">S-adenosyl-L-methionine</keyword>
<keyword evidence="1 7" id="KW-0489">Methyltransferase</keyword>
<evidence type="ECO:0000259" key="6">
    <source>
        <dbReference type="Pfam" id="PF08100"/>
    </source>
</evidence>
<dbReference type="GO" id="GO:0008171">
    <property type="term" value="F:O-methyltransferase activity"/>
    <property type="evidence" value="ECO:0007669"/>
    <property type="project" value="InterPro"/>
</dbReference>
<dbReference type="RefSeq" id="WP_067990111.1">
    <property type="nucleotide sequence ID" value="NZ_CP015596.1"/>
</dbReference>
<organism evidence="7 8">
    <name type="scientific">Mycobacterium adipatum</name>
    <dbReference type="NCBI Taxonomy" id="1682113"/>
    <lineage>
        <taxon>Bacteria</taxon>
        <taxon>Bacillati</taxon>
        <taxon>Actinomycetota</taxon>
        <taxon>Actinomycetes</taxon>
        <taxon>Mycobacteriales</taxon>
        <taxon>Mycobacteriaceae</taxon>
        <taxon>Mycobacterium</taxon>
    </lineage>
</organism>
<gene>
    <name evidence="7" type="ORF">A7U43_01040</name>
</gene>
<dbReference type="InterPro" id="IPR011991">
    <property type="entry name" value="ArsR-like_HTH"/>
</dbReference>
<evidence type="ECO:0000313" key="7">
    <source>
        <dbReference type="EMBL" id="ANE78106.1"/>
    </source>
</evidence>
<dbReference type="InterPro" id="IPR001077">
    <property type="entry name" value="COMT_C"/>
</dbReference>
<feature type="active site" description="Proton acceptor" evidence="4">
    <location>
        <position position="271"/>
    </location>
</feature>
<dbReference type="PANTHER" id="PTHR43712:SF2">
    <property type="entry name" value="O-METHYLTRANSFERASE CICE"/>
    <property type="match status" value="1"/>
</dbReference>
<reference evidence="7 8" key="1">
    <citation type="submission" date="2016-05" db="EMBL/GenBank/DDBJ databases">
        <title>Complete genome sequence of a phthalic acid esters degrading Mycobacterium sp. YC-RL4.</title>
        <authorList>
            <person name="Ren L."/>
            <person name="Fan S."/>
            <person name="Ruth N."/>
            <person name="Jia Y."/>
            <person name="Wang J."/>
            <person name="Qiao C."/>
        </authorList>
    </citation>
    <scope>NUCLEOTIDE SEQUENCE [LARGE SCALE GENOMIC DNA]</scope>
    <source>
        <strain evidence="7 8">YC-RL4</strain>
    </source>
</reference>
<dbReference type="PROSITE" id="PS51683">
    <property type="entry name" value="SAM_OMT_II"/>
    <property type="match status" value="1"/>
</dbReference>
<name>A0A172UG70_9MYCO</name>
<dbReference type="Gene3D" id="1.10.287.1350">
    <property type="match status" value="1"/>
</dbReference>
<dbReference type="PANTHER" id="PTHR43712">
    <property type="entry name" value="PUTATIVE (AFU_ORTHOLOGUE AFUA_4G14580)-RELATED"/>
    <property type="match status" value="1"/>
</dbReference>
<dbReference type="SUPFAM" id="SSF46785">
    <property type="entry name" value="Winged helix' DNA-binding domain"/>
    <property type="match status" value="1"/>
</dbReference>
<dbReference type="PIRSF" id="PIRSF005739">
    <property type="entry name" value="O-mtase"/>
    <property type="match status" value="1"/>
</dbReference>
<dbReference type="InterPro" id="IPR036388">
    <property type="entry name" value="WH-like_DNA-bd_sf"/>
</dbReference>
<dbReference type="Gene3D" id="1.10.10.10">
    <property type="entry name" value="Winged helix-like DNA-binding domain superfamily/Winged helix DNA-binding domain"/>
    <property type="match status" value="1"/>
</dbReference>
<dbReference type="Pfam" id="PF08100">
    <property type="entry name" value="Dimerisation"/>
    <property type="match status" value="1"/>
</dbReference>
<dbReference type="Gene3D" id="3.40.50.150">
    <property type="entry name" value="Vaccinia Virus protein VP39"/>
    <property type="match status" value="1"/>
</dbReference>
<evidence type="ECO:0000259" key="5">
    <source>
        <dbReference type="Pfam" id="PF00891"/>
    </source>
</evidence>
<evidence type="ECO:0000256" key="4">
    <source>
        <dbReference type="PIRSR" id="PIRSR005739-1"/>
    </source>
</evidence>
<evidence type="ECO:0000256" key="3">
    <source>
        <dbReference type="ARBA" id="ARBA00022691"/>
    </source>
</evidence>